<keyword evidence="13" id="KW-0862">Zinc</keyword>
<dbReference type="AlphaFoldDB" id="A0AA39IN17"/>
<organism evidence="22 23">
    <name type="scientific">Steinernema hermaphroditum</name>
    <dbReference type="NCBI Taxonomy" id="289476"/>
    <lineage>
        <taxon>Eukaryota</taxon>
        <taxon>Metazoa</taxon>
        <taxon>Ecdysozoa</taxon>
        <taxon>Nematoda</taxon>
        <taxon>Chromadorea</taxon>
        <taxon>Rhabditida</taxon>
        <taxon>Tylenchina</taxon>
        <taxon>Panagrolaimomorpha</taxon>
        <taxon>Strongyloidoidea</taxon>
        <taxon>Steinernematidae</taxon>
        <taxon>Steinernema</taxon>
    </lineage>
</organism>
<evidence type="ECO:0000256" key="16">
    <source>
        <dbReference type="ARBA" id="ARBA00023242"/>
    </source>
</evidence>
<evidence type="ECO:0000256" key="7">
    <source>
        <dbReference type="ARBA" id="ARBA00015377"/>
    </source>
</evidence>
<dbReference type="Pfam" id="PF02870">
    <property type="entry name" value="Methyltransf_1N"/>
    <property type="match status" value="1"/>
</dbReference>
<dbReference type="Pfam" id="PF01035">
    <property type="entry name" value="DNA_binding_1"/>
    <property type="match status" value="1"/>
</dbReference>
<evidence type="ECO:0000256" key="19">
    <source>
        <dbReference type="ARBA" id="ARBA00049348"/>
    </source>
</evidence>
<keyword evidence="15" id="KW-0234">DNA repair</keyword>
<evidence type="ECO:0000256" key="4">
    <source>
        <dbReference type="ARBA" id="ARBA00004123"/>
    </source>
</evidence>
<comment type="caution">
    <text evidence="22">The sequence shown here is derived from an EMBL/GenBank/DDBJ whole genome shotgun (WGS) entry which is preliminary data.</text>
</comment>
<comment type="function">
    <text evidence="3">Involved in the cellular defense against the biological effects of O6-methylguanine (O6-MeG) and O4-methylthymine (O4-MeT) in DNA. Repairs the methylated nucleobase in DNA by stoichiometrically transferring the methyl group to a cysteine residue in the enzyme. This is a suicide reaction: the enzyme is irreversibly inactivated.</text>
</comment>
<keyword evidence="8" id="KW-0597">Phosphoprotein</keyword>
<comment type="catalytic activity">
    <reaction evidence="1">
        <text>a 4-O-methyl-thymidine in DNA + L-cysteinyl-[protein] = a thymidine in DNA + S-methyl-L-cysteinyl-[protein]</text>
        <dbReference type="Rhea" id="RHEA:53428"/>
        <dbReference type="Rhea" id="RHEA-COMP:10131"/>
        <dbReference type="Rhea" id="RHEA-COMP:10132"/>
        <dbReference type="Rhea" id="RHEA-COMP:13555"/>
        <dbReference type="Rhea" id="RHEA-COMP:13556"/>
        <dbReference type="ChEBI" id="CHEBI:29950"/>
        <dbReference type="ChEBI" id="CHEBI:82612"/>
        <dbReference type="ChEBI" id="CHEBI:137386"/>
        <dbReference type="ChEBI" id="CHEBI:137387"/>
        <dbReference type="EC" id="2.1.1.63"/>
    </reaction>
</comment>
<evidence type="ECO:0000256" key="1">
    <source>
        <dbReference type="ARBA" id="ARBA00001286"/>
    </source>
</evidence>
<dbReference type="GO" id="GO:0032259">
    <property type="term" value="P:methylation"/>
    <property type="evidence" value="ECO:0007669"/>
    <property type="project" value="UniProtKB-KW"/>
</dbReference>
<comment type="cofactor">
    <cofactor evidence="2">
        <name>Zn(2+)</name>
        <dbReference type="ChEBI" id="CHEBI:29105"/>
    </cofactor>
</comment>
<dbReference type="Gene3D" id="3.30.160.70">
    <property type="entry name" value="Methylated DNA-protein cysteine methyltransferase domain"/>
    <property type="match status" value="1"/>
</dbReference>
<keyword evidence="14" id="KW-0238">DNA-binding</keyword>
<keyword evidence="10" id="KW-0808">Transferase</keyword>
<evidence type="ECO:0000256" key="12">
    <source>
        <dbReference type="ARBA" id="ARBA00022763"/>
    </source>
</evidence>
<dbReference type="SUPFAM" id="SSF46767">
    <property type="entry name" value="Methylated DNA-protein cysteine methyltransferase, C-terminal domain"/>
    <property type="match status" value="1"/>
</dbReference>
<gene>
    <name evidence="22" type="ORF">QR680_009620</name>
</gene>
<comment type="catalytic activity">
    <reaction evidence="19">
        <text>a 6-O-methyl-2'-deoxyguanosine in DNA + L-cysteinyl-[protein] = S-methyl-L-cysteinyl-[protein] + a 2'-deoxyguanosine in DNA</text>
        <dbReference type="Rhea" id="RHEA:24000"/>
        <dbReference type="Rhea" id="RHEA-COMP:10131"/>
        <dbReference type="Rhea" id="RHEA-COMP:10132"/>
        <dbReference type="Rhea" id="RHEA-COMP:11367"/>
        <dbReference type="Rhea" id="RHEA-COMP:11368"/>
        <dbReference type="ChEBI" id="CHEBI:29950"/>
        <dbReference type="ChEBI" id="CHEBI:82612"/>
        <dbReference type="ChEBI" id="CHEBI:85445"/>
        <dbReference type="ChEBI" id="CHEBI:85448"/>
        <dbReference type="EC" id="2.1.1.63"/>
    </reaction>
</comment>
<evidence type="ECO:0000256" key="13">
    <source>
        <dbReference type="ARBA" id="ARBA00022833"/>
    </source>
</evidence>
<dbReference type="InterPro" id="IPR001497">
    <property type="entry name" value="MethylDNA_cys_MeTrfase_AS"/>
</dbReference>
<evidence type="ECO:0000256" key="15">
    <source>
        <dbReference type="ARBA" id="ARBA00023204"/>
    </source>
</evidence>
<evidence type="ECO:0000256" key="9">
    <source>
        <dbReference type="ARBA" id="ARBA00022603"/>
    </source>
</evidence>
<keyword evidence="9" id="KW-0489">Methyltransferase</keyword>
<evidence type="ECO:0000259" key="20">
    <source>
        <dbReference type="Pfam" id="PF01035"/>
    </source>
</evidence>
<evidence type="ECO:0000313" key="22">
    <source>
        <dbReference type="EMBL" id="KAK0426282.1"/>
    </source>
</evidence>
<evidence type="ECO:0000259" key="21">
    <source>
        <dbReference type="Pfam" id="PF02870"/>
    </source>
</evidence>
<dbReference type="PANTHER" id="PTHR46460">
    <property type="entry name" value="METHYLATED-DNA--PROTEIN-CYSTEINE METHYLTRANSFERASE"/>
    <property type="match status" value="1"/>
</dbReference>
<evidence type="ECO:0000256" key="3">
    <source>
        <dbReference type="ARBA" id="ARBA00003317"/>
    </source>
</evidence>
<evidence type="ECO:0000256" key="17">
    <source>
        <dbReference type="ARBA" id="ARBA00030795"/>
    </source>
</evidence>
<feature type="domain" description="Methylguanine DNA methyltransferase ribonuclease-like" evidence="21">
    <location>
        <begin position="29"/>
        <end position="104"/>
    </location>
</feature>
<dbReference type="FunFam" id="1.10.10.10:FF:000214">
    <property type="entry name" value="Methylated-DNA--protein-cysteine methyltransferase"/>
    <property type="match status" value="1"/>
</dbReference>
<dbReference type="Proteomes" id="UP001175271">
    <property type="component" value="Unassembled WGS sequence"/>
</dbReference>
<reference evidence="22" key="1">
    <citation type="submission" date="2023-06" db="EMBL/GenBank/DDBJ databases">
        <title>Genomic analysis of the entomopathogenic nematode Steinernema hermaphroditum.</title>
        <authorList>
            <person name="Schwarz E.M."/>
            <person name="Heppert J.K."/>
            <person name="Baniya A."/>
            <person name="Schwartz H.T."/>
            <person name="Tan C.-H."/>
            <person name="Antoshechkin I."/>
            <person name="Sternberg P.W."/>
            <person name="Goodrich-Blair H."/>
            <person name="Dillman A.R."/>
        </authorList>
    </citation>
    <scope>NUCLEOTIDE SEQUENCE</scope>
    <source>
        <strain evidence="22">PS9179</strain>
        <tissue evidence="22">Whole animal</tissue>
    </source>
</reference>
<dbReference type="InterPro" id="IPR036631">
    <property type="entry name" value="MGMT_N_sf"/>
</dbReference>
<evidence type="ECO:0000313" key="23">
    <source>
        <dbReference type="Proteomes" id="UP001175271"/>
    </source>
</evidence>
<dbReference type="Gene3D" id="1.10.10.10">
    <property type="entry name" value="Winged helix-like DNA-binding domain superfamily/Winged helix DNA-binding domain"/>
    <property type="match status" value="1"/>
</dbReference>
<dbReference type="InterPro" id="IPR008332">
    <property type="entry name" value="MethylG_MeTrfase_N"/>
</dbReference>
<evidence type="ECO:0000256" key="18">
    <source>
        <dbReference type="ARBA" id="ARBA00031621"/>
    </source>
</evidence>
<evidence type="ECO:0000256" key="6">
    <source>
        <dbReference type="ARBA" id="ARBA00011918"/>
    </source>
</evidence>
<proteinExistence type="inferred from homology"/>
<dbReference type="EC" id="2.1.1.63" evidence="6"/>
<evidence type="ECO:0000256" key="10">
    <source>
        <dbReference type="ARBA" id="ARBA00022679"/>
    </source>
</evidence>
<comment type="subcellular location">
    <subcellularLocation>
        <location evidence="4">Nucleus</location>
    </subcellularLocation>
</comment>
<feature type="domain" description="Methylated-DNA-[protein]-cysteine S-methyltransferase DNA binding" evidence="20">
    <location>
        <begin position="123"/>
        <end position="197"/>
    </location>
</feature>
<dbReference type="GO" id="GO:0005634">
    <property type="term" value="C:nucleus"/>
    <property type="evidence" value="ECO:0007669"/>
    <property type="project" value="UniProtKB-SubCell"/>
</dbReference>
<evidence type="ECO:0000256" key="5">
    <source>
        <dbReference type="ARBA" id="ARBA00008711"/>
    </source>
</evidence>
<dbReference type="SUPFAM" id="SSF53155">
    <property type="entry name" value="Methylated DNA-protein cysteine methyltransferase domain"/>
    <property type="match status" value="1"/>
</dbReference>
<dbReference type="InterPro" id="IPR036388">
    <property type="entry name" value="WH-like_DNA-bd_sf"/>
</dbReference>
<evidence type="ECO:0000256" key="8">
    <source>
        <dbReference type="ARBA" id="ARBA00022553"/>
    </source>
</evidence>
<dbReference type="InterPro" id="IPR014048">
    <property type="entry name" value="MethylDNA_cys_MeTrfase_DNA-bd"/>
</dbReference>
<dbReference type="EMBL" id="JAUCMV010000001">
    <property type="protein sequence ID" value="KAK0426282.1"/>
    <property type="molecule type" value="Genomic_DNA"/>
</dbReference>
<name>A0AA39IN17_9BILA</name>
<keyword evidence="11" id="KW-0479">Metal-binding</keyword>
<dbReference type="GO" id="GO:0006281">
    <property type="term" value="P:DNA repair"/>
    <property type="evidence" value="ECO:0007669"/>
    <property type="project" value="UniProtKB-KW"/>
</dbReference>
<dbReference type="CDD" id="cd06445">
    <property type="entry name" value="ATase"/>
    <property type="match status" value="1"/>
</dbReference>
<keyword evidence="12" id="KW-0227">DNA damage</keyword>
<dbReference type="NCBIfam" id="TIGR00589">
    <property type="entry name" value="ogt"/>
    <property type="match status" value="1"/>
</dbReference>
<evidence type="ECO:0000256" key="11">
    <source>
        <dbReference type="ARBA" id="ARBA00022723"/>
    </source>
</evidence>
<accession>A0AA39IN17</accession>
<dbReference type="GO" id="GO:0003677">
    <property type="term" value="F:DNA binding"/>
    <property type="evidence" value="ECO:0007669"/>
    <property type="project" value="UniProtKB-KW"/>
</dbReference>
<evidence type="ECO:0000256" key="14">
    <source>
        <dbReference type="ARBA" id="ARBA00023125"/>
    </source>
</evidence>
<dbReference type="InterPro" id="IPR036217">
    <property type="entry name" value="MethylDNA_cys_MeTrfase_DNAb"/>
</dbReference>
<dbReference type="PANTHER" id="PTHR46460:SF1">
    <property type="entry name" value="METHYLATED-DNA--PROTEIN-CYSTEINE METHYLTRANSFERASE"/>
    <property type="match status" value="1"/>
</dbReference>
<dbReference type="GO" id="GO:0046872">
    <property type="term" value="F:metal ion binding"/>
    <property type="evidence" value="ECO:0007669"/>
    <property type="project" value="UniProtKB-KW"/>
</dbReference>
<sequence length="209" mass="22793">MPHSSVLIVEDSTIARMYDNSSEDGIDRAVVETPIGPVLVEAKKTTLLGIRFQNGKATEGVENLPSGPVDPHTLTVRYSSKHVENEVLSDAVAWIRAYFGGTETKKPSVVPVKDDFTSMCWLTAMQKVPFGQTMSYGELAAACGKTSAHSRAVGGAMKKNPYLLLVPCHRIVRSGGEIGEYSAGGPRIKKWLLHFEKAVQEKRITHRGV</sequence>
<dbReference type="PROSITE" id="PS00374">
    <property type="entry name" value="MGMT"/>
    <property type="match status" value="1"/>
</dbReference>
<dbReference type="GO" id="GO:0003908">
    <property type="term" value="F:methylated-DNA-[protein]-cysteine S-methyltransferase activity"/>
    <property type="evidence" value="ECO:0007669"/>
    <property type="project" value="UniProtKB-EC"/>
</dbReference>
<keyword evidence="16" id="KW-0539">Nucleus</keyword>
<protein>
    <recommendedName>
        <fullName evidence="7">Methylated-DNA--protein-cysteine methyltransferase</fullName>
        <ecNumber evidence="6">2.1.1.63</ecNumber>
    </recommendedName>
    <alternativeName>
        <fullName evidence="17">6-O-methylguanine-DNA methyltransferase</fullName>
    </alternativeName>
    <alternativeName>
        <fullName evidence="18">O-6-methylguanine-DNA-alkyltransferase</fullName>
    </alternativeName>
</protein>
<comment type="similarity">
    <text evidence="5">Belongs to the MGMT family.</text>
</comment>
<evidence type="ECO:0000256" key="2">
    <source>
        <dbReference type="ARBA" id="ARBA00001947"/>
    </source>
</evidence>
<keyword evidence="23" id="KW-1185">Reference proteome</keyword>